<evidence type="ECO:0000256" key="3">
    <source>
        <dbReference type="SAM" id="MobiDB-lite"/>
    </source>
</evidence>
<keyword evidence="1 2" id="KW-0694">RNA-binding</keyword>
<feature type="compositionally biased region" description="Basic and acidic residues" evidence="3">
    <location>
        <begin position="548"/>
        <end position="561"/>
    </location>
</feature>
<dbReference type="EMBL" id="MCGE01000006">
    <property type="protein sequence ID" value="ORZ20372.1"/>
    <property type="molecule type" value="Genomic_DNA"/>
</dbReference>
<dbReference type="Pfam" id="PF21380">
    <property type="entry name" value="Nrd1-Seb1_dom2"/>
    <property type="match status" value="1"/>
</dbReference>
<dbReference type="STRING" id="90262.A0A1X2IQ19"/>
<dbReference type="InterPro" id="IPR035979">
    <property type="entry name" value="RBD_domain_sf"/>
</dbReference>
<dbReference type="GO" id="GO:0003723">
    <property type="term" value="F:RNA binding"/>
    <property type="evidence" value="ECO:0007669"/>
    <property type="project" value="UniProtKB-UniRule"/>
</dbReference>
<protein>
    <submittedName>
        <fullName evidence="6">Uncharacterized protein</fullName>
    </submittedName>
</protein>
<feature type="region of interest" description="Disordered" evidence="3">
    <location>
        <begin position="511"/>
        <end position="561"/>
    </location>
</feature>
<feature type="domain" description="CID" evidence="5">
    <location>
        <begin position="4"/>
        <end position="139"/>
    </location>
</feature>
<proteinExistence type="predicted"/>
<dbReference type="InterPro" id="IPR048892">
    <property type="entry name" value="Nrd1_Seb1_dom2"/>
</dbReference>
<dbReference type="InterPro" id="IPR050886">
    <property type="entry name" value="RNA-binding_reg"/>
</dbReference>
<evidence type="ECO:0000313" key="6">
    <source>
        <dbReference type="EMBL" id="ORZ20372.1"/>
    </source>
</evidence>
<gene>
    <name evidence="6" type="ORF">BCR42DRAFT_408642</name>
</gene>
<dbReference type="PANTHER" id="PTHR48024:SF56">
    <property type="entry name" value="HETEROGENEOUS NUCLEAR RIBONUCLEOPROTEIN A0"/>
    <property type="match status" value="1"/>
</dbReference>
<dbReference type="SMART" id="SM00360">
    <property type="entry name" value="RRM"/>
    <property type="match status" value="1"/>
</dbReference>
<name>A0A1X2IQ19_9FUNG</name>
<sequence length="561" mass="63626">MEWLPTTFDKELAKVLKSKSSISLSLTDSLKSMALEHAEHCDYITKSVIQFIQHVPLDYRHFGLYIIHAITKSAREQSQMVYIDRFSTLLKDHALTGLFEDCSGRNKAKVQKLLAIWKKEGLFEDVLLDDLKYTLFGNSNDANQGPPDSTNTLLYPPAVNTSTLLDSLDSLNSLIPLDSQTVGSLDSNSFVTGRQEQTNSLPSTTPPAPHESDIISSYRNHINYIHSIPSILDGPSSGNIVEVLNELMNKDGTNTQVIGITEPHPPPLPPQMSGPTQHLPNNQCINPPVPLFNYNPSFIQKQQHQRIDDSPHYLAVTPQLPPLGISHSVMPNRPPPPTHHGILQRIPQETQNPLPQAQSRRINAMIPTYDRTLEPGSIRVLTRSLFVGPLPYDCEAEEVEHIFSRYGDIISVILRKKNNRHNAFLKYSTHQATRAAKYNSANLEIHHRKVNVNWAYGFGPKRFFDYERGESIIPLADLTDDERRSLTTTTLGGFRGGLLQDRMAVEEPEVPYKPEWQKDTHYHHRQRKNDSNTIEEPSASFHNKRHRSIQDAPRKKSRWHD</sequence>
<organism evidence="6 7">
    <name type="scientific">Absidia repens</name>
    <dbReference type="NCBI Taxonomy" id="90262"/>
    <lineage>
        <taxon>Eukaryota</taxon>
        <taxon>Fungi</taxon>
        <taxon>Fungi incertae sedis</taxon>
        <taxon>Mucoromycota</taxon>
        <taxon>Mucoromycotina</taxon>
        <taxon>Mucoromycetes</taxon>
        <taxon>Mucorales</taxon>
        <taxon>Cunninghamellaceae</taxon>
        <taxon>Absidia</taxon>
    </lineage>
</organism>
<dbReference type="InterPro" id="IPR008942">
    <property type="entry name" value="ENTH_VHS"/>
</dbReference>
<evidence type="ECO:0000256" key="2">
    <source>
        <dbReference type="PROSITE-ProRule" id="PRU00176"/>
    </source>
</evidence>
<dbReference type="PROSITE" id="PS51391">
    <property type="entry name" value="CID"/>
    <property type="match status" value="1"/>
</dbReference>
<feature type="domain" description="RRM" evidence="4">
    <location>
        <begin position="383"/>
        <end position="457"/>
    </location>
</feature>
<dbReference type="SUPFAM" id="SSF48464">
    <property type="entry name" value="ENTH/VHS domain"/>
    <property type="match status" value="1"/>
</dbReference>
<feature type="compositionally biased region" description="Basic and acidic residues" evidence="3">
    <location>
        <begin position="511"/>
        <end position="520"/>
    </location>
</feature>
<dbReference type="Proteomes" id="UP000193560">
    <property type="component" value="Unassembled WGS sequence"/>
</dbReference>
<dbReference type="InterPro" id="IPR000504">
    <property type="entry name" value="RRM_dom"/>
</dbReference>
<keyword evidence="7" id="KW-1185">Reference proteome</keyword>
<dbReference type="PROSITE" id="PS50102">
    <property type="entry name" value="RRM"/>
    <property type="match status" value="1"/>
</dbReference>
<dbReference type="Gene3D" id="3.30.70.330">
    <property type="match status" value="1"/>
</dbReference>
<accession>A0A1X2IQ19</accession>
<dbReference type="PANTHER" id="PTHR48024">
    <property type="entry name" value="GEO13361P1-RELATED"/>
    <property type="match status" value="1"/>
</dbReference>
<dbReference type="Pfam" id="PF00076">
    <property type="entry name" value="RRM_1"/>
    <property type="match status" value="1"/>
</dbReference>
<reference evidence="6 7" key="1">
    <citation type="submission" date="2016-07" db="EMBL/GenBank/DDBJ databases">
        <title>Pervasive Adenine N6-methylation of Active Genes in Fungi.</title>
        <authorList>
            <consortium name="DOE Joint Genome Institute"/>
            <person name="Mondo S.J."/>
            <person name="Dannebaum R.O."/>
            <person name="Kuo R.C."/>
            <person name="Labutti K."/>
            <person name="Haridas S."/>
            <person name="Kuo A."/>
            <person name="Salamov A."/>
            <person name="Ahrendt S.R."/>
            <person name="Lipzen A."/>
            <person name="Sullivan W."/>
            <person name="Andreopoulos W.B."/>
            <person name="Clum A."/>
            <person name="Lindquist E."/>
            <person name="Daum C."/>
            <person name="Ramamoorthy G.K."/>
            <person name="Gryganskyi A."/>
            <person name="Culley D."/>
            <person name="Magnuson J.K."/>
            <person name="James T.Y."/>
            <person name="O'Malley M.A."/>
            <person name="Stajich J.E."/>
            <person name="Spatafora J.W."/>
            <person name="Visel A."/>
            <person name="Grigoriev I.V."/>
        </authorList>
    </citation>
    <scope>NUCLEOTIDE SEQUENCE [LARGE SCALE GENOMIC DNA]</scope>
    <source>
        <strain evidence="6 7">NRRL 1336</strain>
    </source>
</reference>
<evidence type="ECO:0000259" key="4">
    <source>
        <dbReference type="PROSITE" id="PS50102"/>
    </source>
</evidence>
<evidence type="ECO:0000259" key="5">
    <source>
        <dbReference type="PROSITE" id="PS51391"/>
    </source>
</evidence>
<comment type="caution">
    <text evidence="6">The sequence shown here is derived from an EMBL/GenBank/DDBJ whole genome shotgun (WGS) entry which is preliminary data.</text>
</comment>
<dbReference type="Gene3D" id="1.25.40.90">
    <property type="match status" value="1"/>
</dbReference>
<dbReference type="Pfam" id="PF04818">
    <property type="entry name" value="CID"/>
    <property type="match status" value="1"/>
</dbReference>
<dbReference type="SMART" id="SM00582">
    <property type="entry name" value="RPR"/>
    <property type="match status" value="1"/>
</dbReference>
<evidence type="ECO:0000313" key="7">
    <source>
        <dbReference type="Proteomes" id="UP000193560"/>
    </source>
</evidence>
<dbReference type="OrthoDB" id="79367at2759"/>
<dbReference type="InterPro" id="IPR006569">
    <property type="entry name" value="CID_dom"/>
</dbReference>
<dbReference type="AlphaFoldDB" id="A0A1X2IQ19"/>
<dbReference type="InterPro" id="IPR012677">
    <property type="entry name" value="Nucleotide-bd_a/b_plait_sf"/>
</dbReference>
<evidence type="ECO:0000256" key="1">
    <source>
        <dbReference type="ARBA" id="ARBA00022884"/>
    </source>
</evidence>
<dbReference type="CDD" id="cd00590">
    <property type="entry name" value="RRM_SF"/>
    <property type="match status" value="1"/>
</dbReference>
<dbReference type="SUPFAM" id="SSF54928">
    <property type="entry name" value="RNA-binding domain, RBD"/>
    <property type="match status" value="1"/>
</dbReference>